<accession>A0A1R2BTZ4</accession>
<name>A0A1R2BTZ4_9CILI</name>
<protein>
    <recommendedName>
        <fullName evidence="2">FHF complex subunit HOOK-interacting protein C-terminal domain-containing protein</fullName>
    </recommendedName>
</protein>
<dbReference type="AlphaFoldDB" id="A0A1R2BTZ4"/>
<dbReference type="InterPro" id="IPR045669">
    <property type="entry name" value="FHIP_C"/>
</dbReference>
<keyword evidence="4" id="KW-1185">Reference proteome</keyword>
<dbReference type="Pfam" id="PF19314">
    <property type="entry name" value="DUF5917"/>
    <property type="match status" value="1"/>
</dbReference>
<comment type="caution">
    <text evidence="3">The sequence shown here is derived from an EMBL/GenBank/DDBJ whole genome shotgun (WGS) entry which is preliminary data.</text>
</comment>
<comment type="similarity">
    <text evidence="1">Belongs to the FHIP family.</text>
</comment>
<organism evidence="3 4">
    <name type="scientific">Stentor coeruleus</name>
    <dbReference type="NCBI Taxonomy" id="5963"/>
    <lineage>
        <taxon>Eukaryota</taxon>
        <taxon>Sar</taxon>
        <taxon>Alveolata</taxon>
        <taxon>Ciliophora</taxon>
        <taxon>Postciliodesmatophora</taxon>
        <taxon>Heterotrichea</taxon>
        <taxon>Heterotrichida</taxon>
        <taxon>Stentoridae</taxon>
        <taxon>Stentor</taxon>
    </lineage>
</organism>
<gene>
    <name evidence="3" type="ORF">SteCoe_19544</name>
</gene>
<dbReference type="EMBL" id="MPUH01000432">
    <property type="protein sequence ID" value="OMJ80230.1"/>
    <property type="molecule type" value="Genomic_DNA"/>
</dbReference>
<dbReference type="InterPro" id="IPR019384">
    <property type="entry name" value="FHIP"/>
</dbReference>
<dbReference type="PANTHER" id="PTHR21705">
    <property type="entry name" value="RAI16 PROTEIN-RELATED"/>
    <property type="match status" value="1"/>
</dbReference>
<evidence type="ECO:0000313" key="4">
    <source>
        <dbReference type="Proteomes" id="UP000187209"/>
    </source>
</evidence>
<sequence length="685" mass="78218">MSVKRYFHRSTTATPLQKITQTWENFLNFHTQLCGNNKSNSSKPAAAYTEIKALNHIIEILVEEDSLDTQVKTLRPCLELLITSKMFEILTAAAQIDIPNGLFLIVIKIFTKILKKVQNQDLVSQMSFHCSLNSMLRILLSMISSSIGENNIICIADDFKNAVIKLITRLLERIKGSSGHLDLFVSNYEKKSEFIPLSILMYFFNDLGFYKYDKSPFLLIGKIFDENVLRVIIRDHELANRLVMKLGFYFQMRELQTVKVYAEFLEQFYSNCISKTLKEEIIDSFYENFCAPILTPRLQSNEHSTRINSSIFLSTVIQEFKSIDLLLPIVYFLQGKAKDGSKRLKHIVNTPTSSQKKPFDFTPDPNKGCLPTSDICKMWSILIDNLNSKYDQLSIYTLRIIYYLLSQGGKKVVKLLITDSFSGNPPTSEVCIKANTFLSIIPNKITPKDLNRNLNDYLHSAYLRCSSAVKYSTIVLEEFSEYTGASSYKAQIGETGGTDVVNQDFYVENSEKFFEGEILHVVLMKFRNFLENSVDENLYVTGIISTLATFPKEKGLFGSLHNFLLGPLNLNKDGFLACFKQLAMEIEFLASKDENFNEKLASTIQEMGVPIRSSASDTFYDIMLKGRNKNKKSKSTQIEDRSHIEAVMIFQECIKEIVSILIFKKVLDDMLFAVKNDENDILYAN</sequence>
<feature type="domain" description="FHF complex subunit HOOK-interacting protein C-terminal" evidence="2">
    <location>
        <begin position="515"/>
        <end position="606"/>
    </location>
</feature>
<evidence type="ECO:0000313" key="3">
    <source>
        <dbReference type="EMBL" id="OMJ80230.1"/>
    </source>
</evidence>
<dbReference type="SUPFAM" id="SSF48371">
    <property type="entry name" value="ARM repeat"/>
    <property type="match status" value="1"/>
</dbReference>
<evidence type="ECO:0000256" key="1">
    <source>
        <dbReference type="ARBA" id="ARBA00024336"/>
    </source>
</evidence>
<dbReference type="OrthoDB" id="5350595at2759"/>
<evidence type="ECO:0000259" key="2">
    <source>
        <dbReference type="Pfam" id="PF19314"/>
    </source>
</evidence>
<dbReference type="InterPro" id="IPR016024">
    <property type="entry name" value="ARM-type_fold"/>
</dbReference>
<dbReference type="PANTHER" id="PTHR21705:SF11">
    <property type="entry name" value="FHIP FAMILY PROTEIN CG3558"/>
    <property type="match status" value="1"/>
</dbReference>
<proteinExistence type="inferred from homology"/>
<dbReference type="Pfam" id="PF10257">
    <property type="entry name" value="RAI16-like"/>
    <property type="match status" value="1"/>
</dbReference>
<dbReference type="Proteomes" id="UP000187209">
    <property type="component" value="Unassembled WGS sequence"/>
</dbReference>
<reference evidence="3 4" key="1">
    <citation type="submission" date="2016-11" db="EMBL/GenBank/DDBJ databases">
        <title>The macronuclear genome of Stentor coeruleus: a giant cell with tiny introns.</title>
        <authorList>
            <person name="Slabodnick M."/>
            <person name="Ruby J.G."/>
            <person name="Reiff S.B."/>
            <person name="Swart E.C."/>
            <person name="Gosai S."/>
            <person name="Prabakaran S."/>
            <person name="Witkowska E."/>
            <person name="Larue G.E."/>
            <person name="Fisher S."/>
            <person name="Freeman R.M."/>
            <person name="Gunawardena J."/>
            <person name="Chu W."/>
            <person name="Stover N.A."/>
            <person name="Gregory B.D."/>
            <person name="Nowacki M."/>
            <person name="Derisi J."/>
            <person name="Roy S.W."/>
            <person name="Marshall W.F."/>
            <person name="Sood P."/>
        </authorList>
    </citation>
    <scope>NUCLEOTIDE SEQUENCE [LARGE SCALE GENOMIC DNA]</scope>
    <source>
        <strain evidence="3">WM001</strain>
    </source>
</reference>